<evidence type="ECO:0000313" key="9">
    <source>
        <dbReference type="Proteomes" id="UP000051952"/>
    </source>
</evidence>
<keyword evidence="4" id="KW-0007">Acetylation</keyword>
<dbReference type="SUPFAM" id="SSF55729">
    <property type="entry name" value="Acyl-CoA N-acyltransferases (Nat)"/>
    <property type="match status" value="1"/>
</dbReference>
<feature type="region of interest" description="Disordered" evidence="6">
    <location>
        <begin position="183"/>
        <end position="204"/>
    </location>
</feature>
<dbReference type="EC" id="2.3.1.48" evidence="2"/>
<name>A0A0S4IPL9_BODSA</name>
<dbReference type="GO" id="GO:0006357">
    <property type="term" value="P:regulation of transcription by RNA polymerase II"/>
    <property type="evidence" value="ECO:0007669"/>
    <property type="project" value="TreeGrafter"/>
</dbReference>
<dbReference type="GO" id="GO:0003712">
    <property type="term" value="F:transcription coregulator activity"/>
    <property type="evidence" value="ECO:0007669"/>
    <property type="project" value="TreeGrafter"/>
</dbReference>
<feature type="domain" description="MYST-type HAT" evidence="7">
    <location>
        <begin position="251"/>
        <end position="619"/>
    </location>
</feature>
<dbReference type="GO" id="GO:0003682">
    <property type="term" value="F:chromatin binding"/>
    <property type="evidence" value="ECO:0007669"/>
    <property type="project" value="TreeGrafter"/>
</dbReference>
<evidence type="ECO:0000259" key="7">
    <source>
        <dbReference type="PROSITE" id="PS51726"/>
    </source>
</evidence>
<feature type="compositionally biased region" description="Polar residues" evidence="6">
    <location>
        <begin position="600"/>
        <end position="611"/>
    </location>
</feature>
<dbReference type="PROSITE" id="PS51726">
    <property type="entry name" value="MYST_HAT"/>
    <property type="match status" value="1"/>
</dbReference>
<dbReference type="InterPro" id="IPR016181">
    <property type="entry name" value="Acyl_CoA_acyltransferase"/>
</dbReference>
<dbReference type="Gene3D" id="3.40.630.30">
    <property type="match status" value="1"/>
</dbReference>
<feature type="compositionally biased region" description="Acidic residues" evidence="6">
    <location>
        <begin position="140"/>
        <end position="151"/>
    </location>
</feature>
<proteinExistence type="inferred from homology"/>
<dbReference type="GO" id="GO:0000785">
    <property type="term" value="C:chromatin"/>
    <property type="evidence" value="ECO:0007669"/>
    <property type="project" value="TreeGrafter"/>
</dbReference>
<keyword evidence="9" id="KW-1185">Reference proteome</keyword>
<dbReference type="InterPro" id="IPR050603">
    <property type="entry name" value="MYST_HAT"/>
</dbReference>
<evidence type="ECO:0000256" key="3">
    <source>
        <dbReference type="ARBA" id="ARBA00022679"/>
    </source>
</evidence>
<dbReference type="GO" id="GO:0005634">
    <property type="term" value="C:nucleus"/>
    <property type="evidence" value="ECO:0007669"/>
    <property type="project" value="TreeGrafter"/>
</dbReference>
<keyword evidence="3 8" id="KW-0808">Transferase</keyword>
<protein>
    <recommendedName>
        <fullName evidence="2">histone acetyltransferase</fullName>
        <ecNumber evidence="2">2.3.1.48</ecNumber>
    </recommendedName>
</protein>
<dbReference type="InterPro" id="IPR002717">
    <property type="entry name" value="HAT_MYST-type"/>
</dbReference>
<feature type="region of interest" description="Disordered" evidence="6">
    <location>
        <begin position="123"/>
        <end position="151"/>
    </location>
</feature>
<sequence>MLLLSNCWAFLLKHSRIQNYLALIAKKKTNLNEGHSPRKKKIPYFMSLLSKGAAASSSSSLSTVPPSLFAPTSAASLSSSDDLIMKSGGIPCRVVERQRIEDVLDVPAAHGQLMEVRRYRSGQKLAAGGPRRSLNFTTDAGDDDDAADDEDVEEGGLYGYVRFKDTNNRRSAWVPAEHILTAPGAGGLSPPPPSSPSSNVAPFSARPTRTARSLIYSTASEEMLRARSGACGDHNSPLMEFFDARLRRDIQCPSPIRYLHYLHRLSFAPWYYSPVHVLFPAFAWEQTDVLYDAHVCPFTLKYFTSAAALEEHQVRLARSTQHRIRASTSSLESLVVGKGDDVSVGPLDSSAATLVPVPAGQIPNLGRQVRDSASFAIRPLRPQGGFEVYRNEEAGVSLFEIRGKSHPEYVRNVFLMGKAFLENKLVGHDVDVYVFYIVCLHAGKHAPWVLNNMGIFSDADIASADGMIFAGFFSWEDGVSHDNLACIAVLPCFGGMGLGNFLIAASYELAYRRGDVGSPERPLSDLGHAAYRVYWRDVIFCWLAMRLAHAIEEFFHIHPSWRTEAELEGSLYEAPSSSSNGGGAGGSFRNTRLRSKNDVKQPTTSTLSAGRQKSKLWPYSRITTTSEDIAGVVDFLRLACDAIRSARSGGGEGSSGCGVGSIADSCANNKRPSRHRQGNASTPSTKKGALRSSVETVVIDDEDGAISVSSTEFPSDASDISDNAVVAADHQQRRHNAQSTPASSLQAPHRTAAADIDVLFKIRVAQIATEVMLVEADVLDCLLWSGLIHRVPMEESTAICAPLLYIAAVLEDRVVRPPEDPSSSSASRVVVRFDPARLVSRKRNQR</sequence>
<evidence type="ECO:0000256" key="1">
    <source>
        <dbReference type="ARBA" id="ARBA00010107"/>
    </source>
</evidence>
<dbReference type="GO" id="GO:0004402">
    <property type="term" value="F:histone acetyltransferase activity"/>
    <property type="evidence" value="ECO:0007669"/>
    <property type="project" value="InterPro"/>
</dbReference>
<dbReference type="AlphaFoldDB" id="A0A0S4IPL9"/>
<dbReference type="InterPro" id="IPR036388">
    <property type="entry name" value="WH-like_DNA-bd_sf"/>
</dbReference>
<feature type="region of interest" description="Disordered" evidence="6">
    <location>
        <begin position="668"/>
        <end position="693"/>
    </location>
</feature>
<evidence type="ECO:0000256" key="2">
    <source>
        <dbReference type="ARBA" id="ARBA00013184"/>
    </source>
</evidence>
<dbReference type="Pfam" id="PF01853">
    <property type="entry name" value="MOZ_SAS"/>
    <property type="match status" value="1"/>
</dbReference>
<dbReference type="Proteomes" id="UP000051952">
    <property type="component" value="Unassembled WGS sequence"/>
</dbReference>
<evidence type="ECO:0000256" key="4">
    <source>
        <dbReference type="ARBA" id="ARBA00022990"/>
    </source>
</evidence>
<accession>A0A0S4IPL9</accession>
<comment type="similarity">
    <text evidence="1">Belongs to the MYST (SAS/MOZ) family.</text>
</comment>
<dbReference type="VEuPathDB" id="TriTrypDB:BSAL_66645"/>
<dbReference type="PANTHER" id="PTHR10615">
    <property type="entry name" value="HISTONE ACETYLTRANSFERASE"/>
    <property type="match status" value="1"/>
</dbReference>
<dbReference type="OrthoDB" id="787137at2759"/>
<dbReference type="EMBL" id="CYKH01000428">
    <property type="protein sequence ID" value="CUF87352.1"/>
    <property type="molecule type" value="Genomic_DNA"/>
</dbReference>
<evidence type="ECO:0000256" key="6">
    <source>
        <dbReference type="SAM" id="MobiDB-lite"/>
    </source>
</evidence>
<organism evidence="8 9">
    <name type="scientific">Bodo saltans</name>
    <name type="common">Flagellated protozoan</name>
    <dbReference type="NCBI Taxonomy" id="75058"/>
    <lineage>
        <taxon>Eukaryota</taxon>
        <taxon>Discoba</taxon>
        <taxon>Euglenozoa</taxon>
        <taxon>Kinetoplastea</taxon>
        <taxon>Metakinetoplastina</taxon>
        <taxon>Eubodonida</taxon>
        <taxon>Bodonidae</taxon>
        <taxon>Bodo</taxon>
    </lineage>
</organism>
<feature type="region of interest" description="Disordered" evidence="6">
    <location>
        <begin position="572"/>
        <end position="611"/>
    </location>
</feature>
<evidence type="ECO:0000313" key="8">
    <source>
        <dbReference type="EMBL" id="CUF87352.1"/>
    </source>
</evidence>
<gene>
    <name evidence="8" type="ORF">BSAL_66645</name>
</gene>
<feature type="active site" description="Proton donor/acceptor" evidence="5">
    <location>
        <position position="520"/>
    </location>
</feature>
<evidence type="ECO:0000256" key="5">
    <source>
        <dbReference type="PIRSR" id="PIRSR602717-51"/>
    </source>
</evidence>
<dbReference type="PANTHER" id="PTHR10615:SF214">
    <property type="entry name" value="HISTONE ACETYLTRANSFERASE"/>
    <property type="match status" value="1"/>
</dbReference>
<reference evidence="9" key="1">
    <citation type="submission" date="2015-09" db="EMBL/GenBank/DDBJ databases">
        <authorList>
            <consortium name="Pathogen Informatics"/>
        </authorList>
    </citation>
    <scope>NUCLEOTIDE SEQUENCE [LARGE SCALE GENOMIC DNA]</scope>
    <source>
        <strain evidence="9">Lake Konstanz</strain>
    </source>
</reference>
<dbReference type="Gene3D" id="1.10.10.10">
    <property type="entry name" value="Winged helix-like DNA-binding domain superfamily/Winged helix DNA-binding domain"/>
    <property type="match status" value="1"/>
</dbReference>